<evidence type="ECO:0000313" key="4">
    <source>
        <dbReference type="Proteomes" id="UP000502665"/>
    </source>
</evidence>
<dbReference type="PROSITE" id="PS51257">
    <property type="entry name" value="PROKAR_LIPOPROTEIN"/>
    <property type="match status" value="1"/>
</dbReference>
<feature type="chain" id="PRO_5038559768" description="Secreted protein" evidence="2">
    <location>
        <begin position="26"/>
        <end position="137"/>
    </location>
</feature>
<dbReference type="Proteomes" id="UP000502665">
    <property type="component" value="Chromosome"/>
</dbReference>
<keyword evidence="2" id="KW-0732">Signal</keyword>
<sequence>MAVNRRRGRRTAVIATAAAAFVLTAGLLTGCEFDDSVDCLSNADDITDSITAINKAGAEAIEDPTRTEDSIDTIEKNLDKINDKSDDSSSDDSKVDKAVDNLQQAVEDYNQDILDGDRPDSAEIDKAASELRDVCTS</sequence>
<dbReference type="AlphaFoldDB" id="A0A6M4WM21"/>
<feature type="compositionally biased region" description="Basic and acidic residues" evidence="1">
    <location>
        <begin position="115"/>
        <end position="137"/>
    </location>
</feature>
<reference evidence="3" key="1">
    <citation type="submission" date="2020-03" db="EMBL/GenBank/DDBJ databases">
        <title>Molecular networking-based the target discovery of potent antiproliferative macrolactams: 5/6/7/16 polycyclic ansamycins and glycosylated trienomycin from Streptomyces cacaoi subsp. asoensis.</title>
        <authorList>
            <person name="Liu L.-L."/>
        </authorList>
    </citation>
    <scope>NUCLEOTIDE SEQUENCE [LARGE SCALE GENOMIC DNA]</scope>
    <source>
        <strain evidence="3">H2S5</strain>
    </source>
</reference>
<protein>
    <recommendedName>
        <fullName evidence="5">Secreted protein</fullName>
    </recommendedName>
</protein>
<accession>A0A6M4WM21</accession>
<gene>
    <name evidence="3" type="ORF">G9272_08415</name>
</gene>
<feature type="signal peptide" evidence="2">
    <location>
        <begin position="1"/>
        <end position="25"/>
    </location>
</feature>
<evidence type="ECO:0008006" key="5">
    <source>
        <dbReference type="Google" id="ProtNLM"/>
    </source>
</evidence>
<proteinExistence type="predicted"/>
<evidence type="ECO:0000313" key="3">
    <source>
        <dbReference type="EMBL" id="QJT00305.1"/>
    </source>
</evidence>
<organism evidence="3 4">
    <name type="scientific">Streptomyces asoensis</name>
    <dbReference type="NCBI Taxonomy" id="249586"/>
    <lineage>
        <taxon>Bacteria</taxon>
        <taxon>Bacillati</taxon>
        <taxon>Actinomycetota</taxon>
        <taxon>Actinomycetes</taxon>
        <taxon>Kitasatosporales</taxon>
        <taxon>Streptomycetaceae</taxon>
        <taxon>Streptomyces</taxon>
    </lineage>
</organism>
<evidence type="ECO:0000256" key="1">
    <source>
        <dbReference type="SAM" id="MobiDB-lite"/>
    </source>
</evidence>
<dbReference type="RefSeq" id="WP_171395950.1">
    <property type="nucleotide sequence ID" value="NZ_CP049838.1"/>
</dbReference>
<evidence type="ECO:0000256" key="2">
    <source>
        <dbReference type="SAM" id="SignalP"/>
    </source>
</evidence>
<name>A0A6M4WM21_9ACTN</name>
<dbReference type="EMBL" id="CP049838">
    <property type="protein sequence ID" value="QJT00305.1"/>
    <property type="molecule type" value="Genomic_DNA"/>
</dbReference>
<feature type="region of interest" description="Disordered" evidence="1">
    <location>
        <begin position="108"/>
        <end position="137"/>
    </location>
</feature>
<keyword evidence="4" id="KW-1185">Reference proteome</keyword>